<accession>A0A8H6A1K3</accession>
<feature type="compositionally biased region" description="Basic and acidic residues" evidence="1">
    <location>
        <begin position="14"/>
        <end position="25"/>
    </location>
</feature>
<evidence type="ECO:0000313" key="3">
    <source>
        <dbReference type="EMBL" id="KAF5858230.1"/>
    </source>
</evidence>
<dbReference type="EMBL" id="SPNV01000215">
    <property type="protein sequence ID" value="KAF5858230.1"/>
    <property type="molecule type" value="Genomic_DNA"/>
</dbReference>
<keyword evidence="4" id="KW-1185">Reference proteome</keyword>
<evidence type="ECO:0000313" key="4">
    <source>
        <dbReference type="Proteomes" id="UP000541154"/>
    </source>
</evidence>
<reference evidence="3 4" key="1">
    <citation type="submission" date="2019-04" db="EMBL/GenBank/DDBJ databases">
        <title>Aspergillus burnettii sp. nov., novel species from soil in southeast Queensland.</title>
        <authorList>
            <person name="Gilchrist C.L.M."/>
            <person name="Pitt J.I."/>
            <person name="Lange L."/>
            <person name="Lacey H.J."/>
            <person name="Vuong D."/>
            <person name="Midgley D.J."/>
            <person name="Greenfield P."/>
            <person name="Bradbury M."/>
            <person name="Lacey E."/>
            <person name="Busk P.K."/>
            <person name="Pilgaard B."/>
            <person name="Chooi Y.H."/>
            <person name="Piggott A.M."/>
        </authorList>
    </citation>
    <scope>NUCLEOTIDE SEQUENCE [LARGE SCALE GENOMIC DNA]</scope>
    <source>
        <strain evidence="3 4">FRR 5400</strain>
    </source>
</reference>
<feature type="compositionally biased region" description="Polar residues" evidence="1">
    <location>
        <begin position="46"/>
        <end position="56"/>
    </location>
</feature>
<dbReference type="CDD" id="cd00590">
    <property type="entry name" value="RRM_SF"/>
    <property type="match status" value="1"/>
</dbReference>
<dbReference type="Pfam" id="PF00076">
    <property type="entry name" value="RRM_1"/>
    <property type="match status" value="1"/>
</dbReference>
<organism evidence="3 4">
    <name type="scientific">Petromyces alliaceus</name>
    <name type="common">Aspergillus alliaceus</name>
    <dbReference type="NCBI Taxonomy" id="209559"/>
    <lineage>
        <taxon>Eukaryota</taxon>
        <taxon>Fungi</taxon>
        <taxon>Dikarya</taxon>
        <taxon>Ascomycota</taxon>
        <taxon>Pezizomycotina</taxon>
        <taxon>Eurotiomycetes</taxon>
        <taxon>Eurotiomycetidae</taxon>
        <taxon>Eurotiales</taxon>
        <taxon>Aspergillaceae</taxon>
        <taxon>Aspergillus</taxon>
        <taxon>Aspergillus subgen. Circumdati</taxon>
    </lineage>
</organism>
<dbReference type="Gene3D" id="3.30.70.330">
    <property type="match status" value="1"/>
</dbReference>
<dbReference type="AlphaFoldDB" id="A0A8H6A1K3"/>
<feature type="domain" description="RRM" evidence="2">
    <location>
        <begin position="139"/>
        <end position="202"/>
    </location>
</feature>
<dbReference type="SUPFAM" id="SSF54928">
    <property type="entry name" value="RNA-binding domain, RBD"/>
    <property type="match status" value="1"/>
</dbReference>
<dbReference type="GO" id="GO:0003723">
    <property type="term" value="F:RNA binding"/>
    <property type="evidence" value="ECO:0007669"/>
    <property type="project" value="InterPro"/>
</dbReference>
<gene>
    <name evidence="3" type="ORF">ETB97_004684</name>
</gene>
<proteinExistence type="predicted"/>
<protein>
    <recommendedName>
        <fullName evidence="2">RRM domain-containing protein</fullName>
    </recommendedName>
</protein>
<dbReference type="InterPro" id="IPR000504">
    <property type="entry name" value="RRM_dom"/>
</dbReference>
<dbReference type="Proteomes" id="UP000541154">
    <property type="component" value="Unassembled WGS sequence"/>
</dbReference>
<dbReference type="InterPro" id="IPR035979">
    <property type="entry name" value="RBD_domain_sf"/>
</dbReference>
<evidence type="ECO:0000259" key="2">
    <source>
        <dbReference type="Pfam" id="PF00076"/>
    </source>
</evidence>
<name>A0A8H6A1K3_PETAA</name>
<feature type="region of interest" description="Disordered" evidence="1">
    <location>
        <begin position="1"/>
        <end position="102"/>
    </location>
</feature>
<sequence length="322" mass="34436">MAAGQQAVSFNEIIKADRQKRKNEELANSILGKNRRTGAPGAGINKAQNAAAQGSLASRIGVAKRSAPAASKPKKANRTPSAPARVATSNAKPGQKRRPDEDRLMSALNPAKGQATVRDGSTGLSIKGAGSGPFVVVGGNFAPGTTAADIQSAMEPVTGEILRCWVTSQHPTVTAEVTFAEKWAAESAIANFHNQRADGRVLSMRMKSAGAGSKNYDLFDRSAGSHNSFNDLREQEDRKRLLHRGADAVVQDGSYGFDGQNQTAGRDDVSGNRNNRRNFRGNRNAGGSRNQAQNSNEGLYSDQMMVDAPPRGPRNNRGRWQR</sequence>
<feature type="region of interest" description="Disordered" evidence="1">
    <location>
        <begin position="251"/>
        <end position="322"/>
    </location>
</feature>
<dbReference type="InterPro" id="IPR012677">
    <property type="entry name" value="Nucleotide-bd_a/b_plait_sf"/>
</dbReference>
<feature type="compositionally biased region" description="Low complexity" evidence="1">
    <location>
        <begin position="281"/>
        <end position="290"/>
    </location>
</feature>
<evidence type="ECO:0000256" key="1">
    <source>
        <dbReference type="SAM" id="MobiDB-lite"/>
    </source>
</evidence>
<comment type="caution">
    <text evidence="3">The sequence shown here is derived from an EMBL/GenBank/DDBJ whole genome shotgun (WGS) entry which is preliminary data.</text>
</comment>